<dbReference type="InterPro" id="IPR000825">
    <property type="entry name" value="SUF_FeS_clus_asmbl_SufBD_core"/>
</dbReference>
<dbReference type="InterPro" id="IPR037284">
    <property type="entry name" value="SUF_FeS_clus_asmbl_SufBD_sf"/>
</dbReference>
<accession>A0A1I3BW91</accession>
<proteinExistence type="inferred from homology"/>
<feature type="domain" description="SUF system FeS cluster assembly SufBD N-terminal" evidence="3">
    <location>
        <begin position="43"/>
        <end position="173"/>
    </location>
</feature>
<dbReference type="InterPro" id="IPR045595">
    <property type="entry name" value="SufBD_N"/>
</dbReference>
<protein>
    <submittedName>
        <fullName evidence="4">Fe-S cluster assembly protein SufD</fullName>
    </submittedName>
</protein>
<dbReference type="Pfam" id="PF19295">
    <property type="entry name" value="SufBD_N"/>
    <property type="match status" value="1"/>
</dbReference>
<dbReference type="GO" id="GO:0016226">
    <property type="term" value="P:iron-sulfur cluster assembly"/>
    <property type="evidence" value="ECO:0007669"/>
    <property type="project" value="InterPro"/>
</dbReference>
<dbReference type="STRING" id="34004.SAMN04488021_12533"/>
<comment type="similarity">
    <text evidence="1">Belongs to the iron-sulfur cluster assembly SufBD family.</text>
</comment>
<evidence type="ECO:0000259" key="2">
    <source>
        <dbReference type="Pfam" id="PF01458"/>
    </source>
</evidence>
<dbReference type="PANTHER" id="PTHR43575">
    <property type="entry name" value="PROTEIN ABCI7, CHLOROPLASTIC"/>
    <property type="match status" value="1"/>
</dbReference>
<evidence type="ECO:0000313" key="4">
    <source>
        <dbReference type="EMBL" id="SFH66604.1"/>
    </source>
</evidence>
<reference evidence="4 5" key="1">
    <citation type="submission" date="2016-10" db="EMBL/GenBank/DDBJ databases">
        <authorList>
            <person name="de Groot N.N."/>
        </authorList>
    </citation>
    <scope>NUCLEOTIDE SEQUENCE [LARGE SCALE GENOMIC DNA]</scope>
    <source>
        <strain evidence="4 5">DSM 8537</strain>
    </source>
</reference>
<dbReference type="SUPFAM" id="SSF101960">
    <property type="entry name" value="Stabilizer of iron transporter SufD"/>
    <property type="match status" value="1"/>
</dbReference>
<dbReference type="InterPro" id="IPR055346">
    <property type="entry name" value="Fe-S_cluster_assembly_SufBD"/>
</dbReference>
<organism evidence="4 5">
    <name type="scientific">Paracoccus aminovorans</name>
    <dbReference type="NCBI Taxonomy" id="34004"/>
    <lineage>
        <taxon>Bacteria</taxon>
        <taxon>Pseudomonadati</taxon>
        <taxon>Pseudomonadota</taxon>
        <taxon>Alphaproteobacteria</taxon>
        <taxon>Rhodobacterales</taxon>
        <taxon>Paracoccaceae</taxon>
        <taxon>Paracoccus</taxon>
    </lineage>
</organism>
<dbReference type="Proteomes" id="UP000183635">
    <property type="component" value="Unassembled WGS sequence"/>
</dbReference>
<dbReference type="EMBL" id="FOPU01000025">
    <property type="protein sequence ID" value="SFH66604.1"/>
    <property type="molecule type" value="Genomic_DNA"/>
</dbReference>
<dbReference type="Pfam" id="PF01458">
    <property type="entry name" value="SUFBD_core"/>
    <property type="match status" value="1"/>
</dbReference>
<gene>
    <name evidence="4" type="ORF">SAMN04488021_12533</name>
</gene>
<evidence type="ECO:0000313" key="5">
    <source>
        <dbReference type="Proteomes" id="UP000183635"/>
    </source>
</evidence>
<keyword evidence="5" id="KW-1185">Reference proteome</keyword>
<evidence type="ECO:0000259" key="3">
    <source>
        <dbReference type="Pfam" id="PF19295"/>
    </source>
</evidence>
<dbReference type="PANTHER" id="PTHR43575:SF1">
    <property type="entry name" value="PROTEIN ABCI7, CHLOROPLASTIC"/>
    <property type="match status" value="1"/>
</dbReference>
<dbReference type="OrthoDB" id="9768262at2"/>
<name>A0A1I3BW91_9RHOB</name>
<dbReference type="RefSeq" id="WP_083412813.1">
    <property type="nucleotide sequence ID" value="NZ_CBCRYP010000003.1"/>
</dbReference>
<dbReference type="AlphaFoldDB" id="A0A1I3BW91"/>
<feature type="domain" description="SUF system FeS cluster assembly SufBD core" evidence="2">
    <location>
        <begin position="185"/>
        <end position="413"/>
    </location>
</feature>
<evidence type="ECO:0000256" key="1">
    <source>
        <dbReference type="ARBA" id="ARBA00043967"/>
    </source>
</evidence>
<sequence length="448" mass="48044">MADTAVLADQVPAVEGKTRPGGNALSARLAALDLPRGGFTRPAREDAAQRLQAMGLPGPRDEYWRYTDPAPFNAAQSPALEIAPGPTTLFTGIDRLNLVFVDGRFDTAASDPLAGEGLSIESLAQADAAADHWAAGLYGQLEAAGQIPVRRPFAALNTLAARDGLLIRVTGKVTRPVHVTYRRTAADADVHLHHVLLLEDGAELTLLETGEIGARSNVVIEADLGRGARLHHVASKRANDARLGIGHVFARVGAEALFKSFTLAVNGRMMRNEGVIQILGDDAVAHIAAAVLGDGGTGRFHHDDTVFITHDAERCESRQVFKKVLKNGAEGIFQGKILVKPGAQKTDGYQISQGLLLDEGSQFLAKPELEIYADDVKCSHGSTTGALDETALFYLRSRGVPKERAIVLLVLSFLADALDEIEDQRLRDDILGRLEEWLTQRAGTQGQA</sequence>